<dbReference type="InterPro" id="IPR050624">
    <property type="entry name" value="HTH-type_Tx_Regulator"/>
</dbReference>
<dbReference type="Proteomes" id="UP001079657">
    <property type="component" value="Unassembled WGS sequence"/>
</dbReference>
<gene>
    <name evidence="4" type="ORF">OXH55_10155</name>
</gene>
<dbReference type="Gene3D" id="1.10.357.10">
    <property type="entry name" value="Tetracycline Repressor, domain 2"/>
    <property type="match status" value="1"/>
</dbReference>
<name>A0ABT4CSP2_9CLOT</name>
<dbReference type="PANTHER" id="PTHR43479:SF11">
    <property type="entry name" value="ACREF_ENVCD OPERON REPRESSOR-RELATED"/>
    <property type="match status" value="1"/>
</dbReference>
<feature type="DNA-binding region" description="H-T-H motif" evidence="2">
    <location>
        <begin position="29"/>
        <end position="48"/>
    </location>
</feature>
<accession>A0ABT4CSP2</accession>
<evidence type="ECO:0000259" key="3">
    <source>
        <dbReference type="PROSITE" id="PS50977"/>
    </source>
</evidence>
<dbReference type="PRINTS" id="PR00455">
    <property type="entry name" value="HTHTETR"/>
</dbReference>
<comment type="caution">
    <text evidence="4">The sequence shown here is derived from an EMBL/GenBank/DDBJ whole genome shotgun (WGS) entry which is preliminary data.</text>
</comment>
<keyword evidence="5" id="KW-1185">Reference proteome</keyword>
<evidence type="ECO:0000256" key="1">
    <source>
        <dbReference type="ARBA" id="ARBA00023125"/>
    </source>
</evidence>
<evidence type="ECO:0000313" key="4">
    <source>
        <dbReference type="EMBL" id="MCY6370994.1"/>
    </source>
</evidence>
<dbReference type="InterPro" id="IPR009057">
    <property type="entry name" value="Homeodomain-like_sf"/>
</dbReference>
<keyword evidence="1 2" id="KW-0238">DNA-binding</keyword>
<dbReference type="Pfam" id="PF00440">
    <property type="entry name" value="TetR_N"/>
    <property type="match status" value="1"/>
</dbReference>
<proteinExistence type="predicted"/>
<dbReference type="PANTHER" id="PTHR43479">
    <property type="entry name" value="ACREF/ENVCD OPERON REPRESSOR-RELATED"/>
    <property type="match status" value="1"/>
</dbReference>
<organism evidence="4 5">
    <name type="scientific">Clostridium ganghwense</name>
    <dbReference type="NCBI Taxonomy" id="312089"/>
    <lineage>
        <taxon>Bacteria</taxon>
        <taxon>Bacillati</taxon>
        <taxon>Bacillota</taxon>
        <taxon>Clostridia</taxon>
        <taxon>Eubacteriales</taxon>
        <taxon>Clostridiaceae</taxon>
        <taxon>Clostridium</taxon>
    </lineage>
</organism>
<protein>
    <submittedName>
        <fullName evidence="4">Helix-turn-helix domain containing protein</fullName>
    </submittedName>
</protein>
<sequence length="190" mass="22530">MPKIIEDIETKILNAAYELFNEGGWESIDMRKIAQKAGVGVGTLYNYYKNKNQLFISVLKLSWQDTVCKLEKAMKIPNEPVEKVNLFIEIVHQDLNIRKGIDRHLRNTTSQREFEMMIDIRKEFFGRLTAMMQDIISKIKEKHGLKISEDMEDRFSEAFVILTAIEHFRYQDEKEKNIKFLNELFKIIYM</sequence>
<dbReference type="RefSeq" id="WP_268049834.1">
    <property type="nucleotide sequence ID" value="NZ_JAPQES010000003.1"/>
</dbReference>
<reference evidence="4" key="1">
    <citation type="submission" date="2022-12" db="EMBL/GenBank/DDBJ databases">
        <authorList>
            <person name="Wang J."/>
        </authorList>
    </citation>
    <scope>NUCLEOTIDE SEQUENCE</scope>
    <source>
        <strain evidence="4">HY-42-06</strain>
    </source>
</reference>
<dbReference type="SUPFAM" id="SSF46689">
    <property type="entry name" value="Homeodomain-like"/>
    <property type="match status" value="1"/>
</dbReference>
<dbReference type="EMBL" id="JAPQES010000003">
    <property type="protein sequence ID" value="MCY6370994.1"/>
    <property type="molecule type" value="Genomic_DNA"/>
</dbReference>
<feature type="domain" description="HTH tetR-type" evidence="3">
    <location>
        <begin position="6"/>
        <end position="66"/>
    </location>
</feature>
<dbReference type="InterPro" id="IPR001647">
    <property type="entry name" value="HTH_TetR"/>
</dbReference>
<evidence type="ECO:0000313" key="5">
    <source>
        <dbReference type="Proteomes" id="UP001079657"/>
    </source>
</evidence>
<dbReference type="PROSITE" id="PS50977">
    <property type="entry name" value="HTH_TETR_2"/>
    <property type="match status" value="1"/>
</dbReference>
<evidence type="ECO:0000256" key="2">
    <source>
        <dbReference type="PROSITE-ProRule" id="PRU00335"/>
    </source>
</evidence>